<sequence length="93" mass="11093">MNKNAHFSYQFCQNSHKRASTQPIIFQERVLAKRFSNRITHIQKSGVMNNDHFVSFPNLKSYKQSHYIVTTLRNKGSPRLKWQFEANLYMSNR</sequence>
<reference evidence="1" key="1">
    <citation type="submission" date="2019-06" db="EMBL/GenBank/DDBJ databases">
        <authorList>
            <person name="Zheng W."/>
        </authorList>
    </citation>
    <scope>NUCLEOTIDE SEQUENCE</scope>
    <source>
        <strain evidence="1">QDHG01</strain>
    </source>
</reference>
<dbReference type="AlphaFoldDB" id="A0A8J8SY61"/>
<comment type="caution">
    <text evidence="1">The sequence shown here is derived from an EMBL/GenBank/DDBJ whole genome shotgun (WGS) entry which is preliminary data.</text>
</comment>
<evidence type="ECO:0000313" key="2">
    <source>
        <dbReference type="Proteomes" id="UP000785679"/>
    </source>
</evidence>
<accession>A0A8J8SY61</accession>
<keyword evidence="2" id="KW-1185">Reference proteome</keyword>
<protein>
    <submittedName>
        <fullName evidence="1">Uncharacterized protein</fullName>
    </submittedName>
</protein>
<gene>
    <name evidence="1" type="ORF">FGO68_gene16186</name>
</gene>
<evidence type="ECO:0000313" key="1">
    <source>
        <dbReference type="EMBL" id="TNV75182.1"/>
    </source>
</evidence>
<dbReference type="EMBL" id="RRYP01016201">
    <property type="protein sequence ID" value="TNV75182.1"/>
    <property type="molecule type" value="Genomic_DNA"/>
</dbReference>
<name>A0A8J8SY61_HALGN</name>
<proteinExistence type="predicted"/>
<organism evidence="1 2">
    <name type="scientific">Halteria grandinella</name>
    <dbReference type="NCBI Taxonomy" id="5974"/>
    <lineage>
        <taxon>Eukaryota</taxon>
        <taxon>Sar</taxon>
        <taxon>Alveolata</taxon>
        <taxon>Ciliophora</taxon>
        <taxon>Intramacronucleata</taxon>
        <taxon>Spirotrichea</taxon>
        <taxon>Stichotrichia</taxon>
        <taxon>Sporadotrichida</taxon>
        <taxon>Halteriidae</taxon>
        <taxon>Halteria</taxon>
    </lineage>
</organism>
<dbReference type="Proteomes" id="UP000785679">
    <property type="component" value="Unassembled WGS sequence"/>
</dbReference>